<dbReference type="AlphaFoldDB" id="E4NLY4"/>
<name>E4NLY4_HALBP</name>
<reference evidence="1 2" key="1">
    <citation type="journal article" date="2009" name="Stand. Genomic Sci.">
        <title>Complete genome sequence of Halogeometricum borinquense type strain (PR3).</title>
        <authorList>
            <person name="Malfatti S."/>
            <person name="Tindall B.J."/>
            <person name="Schneider S."/>
            <person name="Fahnrich R."/>
            <person name="Lapidus A."/>
            <person name="Labuttii K."/>
            <person name="Copeland A."/>
            <person name="Glavina Del Rio T."/>
            <person name="Nolan M."/>
            <person name="Chen F."/>
            <person name="Lucas S."/>
            <person name="Tice H."/>
            <person name="Cheng J.F."/>
            <person name="Bruce D."/>
            <person name="Goodwin L."/>
            <person name="Pitluck S."/>
            <person name="Anderson I."/>
            <person name="Pati A."/>
            <person name="Ivanova N."/>
            <person name="Mavromatis K."/>
            <person name="Chen A."/>
            <person name="Palaniappan K."/>
            <person name="D'haeseleer P."/>
            <person name="Goker M."/>
            <person name="Bristow J."/>
            <person name="Eisen J.A."/>
            <person name="Markowitz V."/>
            <person name="Hugenholtz P."/>
            <person name="Kyrpides N.C."/>
            <person name="Klenk H.P."/>
            <person name="Chain P."/>
        </authorList>
    </citation>
    <scope>NUCLEOTIDE SEQUENCE [LARGE SCALE GENOMIC DNA]</scope>
    <source>
        <strain evidence="2">ATCC 700274 / DSM 11551 / JCM 10706 / KCTC 4070 / PR3</strain>
    </source>
</reference>
<evidence type="ECO:0000313" key="2">
    <source>
        <dbReference type="Proteomes" id="UP000006663"/>
    </source>
</evidence>
<evidence type="ECO:0008006" key="3">
    <source>
        <dbReference type="Google" id="ProtNLM"/>
    </source>
</evidence>
<dbReference type="STRING" id="469382.Hbor_28950"/>
<dbReference type="KEGG" id="hbo:Hbor_28950"/>
<gene>
    <name evidence="1" type="ordered locus">Hbor_28950</name>
</gene>
<dbReference type="Proteomes" id="UP000006663">
    <property type="component" value="Chromosome"/>
</dbReference>
<keyword evidence="2" id="KW-1185">Reference proteome</keyword>
<accession>E4NLY4</accession>
<dbReference type="eggNOG" id="arCOG06787">
    <property type="taxonomic scope" value="Archaea"/>
</dbReference>
<sequence length="158" mass="17482">MLRVSLAPSKRGGNAAESAVHQLVDGLRYVPDSEAEHYDAEVVELLSPSADLPFVGICLLEVGVAVEIKSAMAVYGQAQRRGRFLIRQSQHEHLLDVGGVYLFAVCEPTPARDVISMKVVPASLVDELEFSWVGRDTRAPYAQFAWSRIFVPEEVEER</sequence>
<dbReference type="InterPro" id="IPR058715">
    <property type="entry name" value="PDDEXK_nuclease-rel"/>
</dbReference>
<protein>
    <recommendedName>
        <fullName evidence="3">PD(D/E)XK endonuclease domain-containing protein</fullName>
    </recommendedName>
</protein>
<dbReference type="EMBL" id="CP001690">
    <property type="protein sequence ID" value="ADQ68434.1"/>
    <property type="molecule type" value="Genomic_DNA"/>
</dbReference>
<organism evidence="1 2">
    <name type="scientific">Halogeometricum borinquense (strain ATCC 700274 / DSM 11551 / JCM 10706 / KCTC 4070 / PR3)</name>
    <dbReference type="NCBI Taxonomy" id="469382"/>
    <lineage>
        <taxon>Archaea</taxon>
        <taxon>Methanobacteriati</taxon>
        <taxon>Methanobacteriota</taxon>
        <taxon>Stenosarchaea group</taxon>
        <taxon>Halobacteria</taxon>
        <taxon>Halobacteriales</taxon>
        <taxon>Haloferacaceae</taxon>
        <taxon>Halogeometricum</taxon>
    </lineage>
</organism>
<dbReference type="Pfam" id="PF25941">
    <property type="entry name" value="PDDEXK_16"/>
    <property type="match status" value="1"/>
</dbReference>
<dbReference type="HOGENOM" id="CLU_133608_0_0_2"/>
<evidence type="ECO:0000313" key="1">
    <source>
        <dbReference type="EMBL" id="ADQ68434.1"/>
    </source>
</evidence>
<proteinExistence type="predicted"/>